<dbReference type="GO" id="GO:0016787">
    <property type="term" value="F:hydrolase activity"/>
    <property type="evidence" value="ECO:0007669"/>
    <property type="project" value="UniProtKB-KW"/>
</dbReference>
<keyword evidence="7" id="KW-1185">Reference proteome</keyword>
<dbReference type="InterPro" id="IPR008201">
    <property type="entry name" value="HepT-like"/>
</dbReference>
<dbReference type="GO" id="GO:0004540">
    <property type="term" value="F:RNA nuclease activity"/>
    <property type="evidence" value="ECO:0007669"/>
    <property type="project" value="InterPro"/>
</dbReference>
<dbReference type="EMBL" id="JACCBY010000005">
    <property type="protein sequence ID" value="NYD91523.1"/>
    <property type="molecule type" value="Genomic_DNA"/>
</dbReference>
<comment type="caution">
    <text evidence="6">The sequence shown here is derived from an EMBL/GenBank/DDBJ whole genome shotgun (WGS) entry which is preliminary data.</text>
</comment>
<evidence type="ECO:0000313" key="7">
    <source>
        <dbReference type="Proteomes" id="UP000517753"/>
    </source>
</evidence>
<accession>A0A7Y9FQC9</accession>
<evidence type="ECO:0000256" key="2">
    <source>
        <dbReference type="ARBA" id="ARBA00022649"/>
    </source>
</evidence>
<reference evidence="6 7" key="1">
    <citation type="submission" date="2020-08" db="EMBL/GenBank/DDBJ databases">
        <title>The Agave Microbiome: Exploring the role of microbial communities in plant adaptations to desert environments.</title>
        <authorList>
            <person name="Partida-Martinez L.P."/>
        </authorList>
    </citation>
    <scope>NUCLEOTIDE SEQUENCE [LARGE SCALE GENOMIC DNA]</scope>
    <source>
        <strain evidence="6 7">AS2.3</strain>
    </source>
</reference>
<evidence type="ECO:0000256" key="1">
    <source>
        <dbReference type="ARBA" id="ARBA00022553"/>
    </source>
</evidence>
<dbReference type="RefSeq" id="WP_257015670.1">
    <property type="nucleotide sequence ID" value="NZ_JACCBY010000005.1"/>
</dbReference>
<proteinExistence type="predicted"/>
<evidence type="ECO:0000256" key="3">
    <source>
        <dbReference type="ARBA" id="ARBA00022722"/>
    </source>
</evidence>
<keyword evidence="1" id="KW-0597">Phosphoprotein</keyword>
<dbReference type="Pfam" id="PF01934">
    <property type="entry name" value="HepT-like"/>
    <property type="match status" value="1"/>
</dbReference>
<evidence type="ECO:0000256" key="4">
    <source>
        <dbReference type="ARBA" id="ARBA00022741"/>
    </source>
</evidence>
<protein>
    <submittedName>
        <fullName evidence="6">Uncharacterized protein with HEPN domain</fullName>
    </submittedName>
</protein>
<dbReference type="Proteomes" id="UP000517753">
    <property type="component" value="Unassembled WGS sequence"/>
</dbReference>
<sequence>MLDIVENIDRIDEYTVGMDEAAFRRDHRTLDATERCLERIAEAVIKIGHEQMARIAPDLPIERVRGLGNLMRHAYDDVDPEVIFRVIRNELPALKRAAMQALET</sequence>
<evidence type="ECO:0000313" key="6">
    <source>
        <dbReference type="EMBL" id="NYD91523.1"/>
    </source>
</evidence>
<keyword evidence="2" id="KW-1277">Toxin-antitoxin system</keyword>
<keyword evidence="5" id="KW-0378">Hydrolase</keyword>
<name>A0A7Y9FQC9_9SPHN</name>
<evidence type="ECO:0000256" key="5">
    <source>
        <dbReference type="ARBA" id="ARBA00022801"/>
    </source>
</evidence>
<dbReference type="GO" id="GO:0110001">
    <property type="term" value="C:toxin-antitoxin complex"/>
    <property type="evidence" value="ECO:0007669"/>
    <property type="project" value="InterPro"/>
</dbReference>
<dbReference type="AlphaFoldDB" id="A0A7Y9FQC9"/>
<dbReference type="GO" id="GO:0000166">
    <property type="term" value="F:nucleotide binding"/>
    <property type="evidence" value="ECO:0007669"/>
    <property type="project" value="UniProtKB-KW"/>
</dbReference>
<keyword evidence="4" id="KW-0547">Nucleotide-binding</keyword>
<dbReference type="InterPro" id="IPR051813">
    <property type="entry name" value="HepT_RNase_toxin"/>
</dbReference>
<keyword evidence="3" id="KW-0540">Nuclease</keyword>
<organism evidence="6 7">
    <name type="scientific">Sphingomonas melonis</name>
    <dbReference type="NCBI Taxonomy" id="152682"/>
    <lineage>
        <taxon>Bacteria</taxon>
        <taxon>Pseudomonadati</taxon>
        <taxon>Pseudomonadota</taxon>
        <taxon>Alphaproteobacteria</taxon>
        <taxon>Sphingomonadales</taxon>
        <taxon>Sphingomonadaceae</taxon>
        <taxon>Sphingomonas</taxon>
    </lineage>
</organism>
<dbReference type="PANTHER" id="PTHR34139">
    <property type="entry name" value="UPF0331 PROTEIN MJ0127"/>
    <property type="match status" value="1"/>
</dbReference>
<gene>
    <name evidence="6" type="ORF">HD841_003331</name>
</gene>
<dbReference type="PANTHER" id="PTHR34139:SF1">
    <property type="entry name" value="RNASE MJ1380-RELATED"/>
    <property type="match status" value="1"/>
</dbReference>